<sequence>MNKTILPVKPMSQLFPIPMVMGCEGVSASMMLHYNQQPVKATDIMKHWPTHPNNPYKGYVGHHLLVKFGYHQTIFPEAYVPFLQKYNSRIVDGTGTSLAELENIIDQQQPIVIYHTSLGARPMRRSFKFDGRKIRLVSNIHVTLLIGYDDQHYYYIDPLWSHIKKGIIFPAIFPNQKQIIKIKKSKMERSFNAPGRMCLYVNPE</sequence>
<dbReference type="Proteomes" id="UP000240717">
    <property type="component" value="Unassembled WGS sequence"/>
</dbReference>
<name>A0A2T4Q3C6_STAWA</name>
<dbReference type="STRING" id="1194526.A284_02305"/>
<dbReference type="EMBL" id="PZEV01000002">
    <property type="protein sequence ID" value="PTI52447.1"/>
    <property type="molecule type" value="Genomic_DNA"/>
</dbReference>
<reference evidence="2 3" key="1">
    <citation type="journal article" date="2016" name="Front. Microbiol.">
        <title>Comprehensive Phylogenetic Analysis of Bovine Non-aureus Staphylococci Species Based on Whole-Genome Sequencing.</title>
        <authorList>
            <person name="Naushad S."/>
            <person name="Barkema H.W."/>
            <person name="Luby C."/>
            <person name="Condas L.A."/>
            <person name="Nobrega D.B."/>
            <person name="Carson D.A."/>
            <person name="De Buck J."/>
        </authorList>
    </citation>
    <scope>NUCLEOTIDE SEQUENCE [LARGE SCALE GENOMIC DNA]</scope>
    <source>
        <strain evidence="2 3">SNUC 2993</strain>
    </source>
</reference>
<dbReference type="RefSeq" id="WP_107532689.1">
    <property type="nucleotide sequence ID" value="NZ_PZEV01000002.1"/>
</dbReference>
<organism evidence="2 3">
    <name type="scientific">Staphylococcus warneri</name>
    <dbReference type="NCBI Taxonomy" id="1292"/>
    <lineage>
        <taxon>Bacteria</taxon>
        <taxon>Bacillati</taxon>
        <taxon>Bacillota</taxon>
        <taxon>Bacilli</taxon>
        <taxon>Bacillales</taxon>
        <taxon>Staphylococcaceae</taxon>
        <taxon>Staphylococcus</taxon>
    </lineage>
</organism>
<gene>
    <name evidence="2" type="ORF">BU085_00705</name>
</gene>
<proteinExistence type="predicted"/>
<evidence type="ECO:0000313" key="3">
    <source>
        <dbReference type="Proteomes" id="UP000240717"/>
    </source>
</evidence>
<dbReference type="Pfam" id="PF13529">
    <property type="entry name" value="Peptidase_C39_2"/>
    <property type="match status" value="1"/>
</dbReference>
<feature type="domain" description="Peptidase C39-like" evidence="1">
    <location>
        <begin position="7"/>
        <end position="158"/>
    </location>
</feature>
<evidence type="ECO:0000259" key="1">
    <source>
        <dbReference type="Pfam" id="PF13529"/>
    </source>
</evidence>
<dbReference type="InterPro" id="IPR039564">
    <property type="entry name" value="Peptidase_C39-like"/>
</dbReference>
<comment type="caution">
    <text evidence="2">The sequence shown here is derived from an EMBL/GenBank/DDBJ whole genome shotgun (WGS) entry which is preliminary data.</text>
</comment>
<dbReference type="PROSITE" id="PS51257">
    <property type="entry name" value="PROKAR_LIPOPROTEIN"/>
    <property type="match status" value="1"/>
</dbReference>
<dbReference type="PANTHER" id="PTHR37806:SF1">
    <property type="entry name" value="PEPTIDASE C39-LIKE DOMAIN-CONTAINING PROTEIN"/>
    <property type="match status" value="1"/>
</dbReference>
<evidence type="ECO:0000313" key="2">
    <source>
        <dbReference type="EMBL" id="PTI52447.1"/>
    </source>
</evidence>
<dbReference type="AlphaFoldDB" id="A0A2T4Q3C6"/>
<dbReference type="InterPro" id="IPR016997">
    <property type="entry name" value="UCP032442"/>
</dbReference>
<protein>
    <recommendedName>
        <fullName evidence="1">Peptidase C39-like domain-containing protein</fullName>
    </recommendedName>
</protein>
<dbReference type="PANTHER" id="PTHR37806">
    <property type="entry name" value="LMO0724 PROTEIN"/>
    <property type="match status" value="1"/>
</dbReference>
<dbReference type="PIRSF" id="PIRSF032442">
    <property type="entry name" value="UCP032442"/>
    <property type="match status" value="1"/>
</dbReference>
<dbReference type="Gene3D" id="3.90.70.10">
    <property type="entry name" value="Cysteine proteinases"/>
    <property type="match status" value="1"/>
</dbReference>
<accession>A0A2T4Q3C6</accession>